<keyword evidence="5" id="KW-0336">GPI-anchor</keyword>
<comment type="subcellular location">
    <subcellularLocation>
        <location evidence="2">Cell membrane</location>
        <topology evidence="2">Lipid-anchor</topology>
        <topology evidence="2">GPI-anchor</topology>
    </subcellularLocation>
</comment>
<feature type="signal peptide" evidence="14">
    <location>
        <begin position="1"/>
        <end position="20"/>
    </location>
</feature>
<comment type="similarity">
    <text evidence="3 14">Belongs to the peptidase S10 family.</text>
</comment>
<evidence type="ECO:0000256" key="3">
    <source>
        <dbReference type="ARBA" id="ARBA00009431"/>
    </source>
</evidence>
<dbReference type="OrthoDB" id="443318at2759"/>
<proteinExistence type="inferred from homology"/>
<evidence type="ECO:0000256" key="9">
    <source>
        <dbReference type="ARBA" id="ARBA00022801"/>
    </source>
</evidence>
<dbReference type="PANTHER" id="PTHR11802:SF189">
    <property type="entry name" value="CARBOXYPEPTIDASE"/>
    <property type="match status" value="1"/>
</dbReference>
<dbReference type="GO" id="GO:0098552">
    <property type="term" value="C:side of membrane"/>
    <property type="evidence" value="ECO:0007669"/>
    <property type="project" value="UniProtKB-KW"/>
</dbReference>
<sequence length="618" mass="67515">MLSFFRPSWVAALLPCMVFGQYFPPTPRGFTVVNSRFGDSITISYKEAYDSVQSSLTRAKTFICETTPGVRSFSGYVHLPLDPTMSHEYPINTFFWFFESRVDPSNAPLAIWFNGGPGASSVAEALGENGPCIVGEDSNSTTLNPWSWNNKANMLYIDQPVQVGFSYDTLVNGTFNALATDLLPIVADFSEGVPEQNDTFFVGTFPSLNSKNTANSTGNAAPAVWTFLQAWLQDFPMYKSPNDELSIWAESYGGHWGPGLASFIEKQNDKIAAGSLEHAKVINLDTVGIINGGIDFKVTAASYPDMAHNNTYGFQAITDAEYESAMKNLTTCIGLIDKCQTLGAIYDSDNYGNNATVNTACSTAYGYCALDVEYFFLDSGHGAFDIGHTTPDPTPSKYEIGFLNRHWVQSAIGVPLNFTYQNQVVYNSVMAEGDITRGGFLDMLGNLLDRGVQVALMYGDRDYIGNWMAGERGSLAISSKLSKGFTAAGYANISINATYEGGVVRQHGHLSFSRVFDAAHGVPYYQPETAYRIFDRAMSHVDIATGRGSITADYSTSGPSSSFQYKNQMPEDPKKVCYTLMALTTCTTADLQRLAAGTAIVRDFVLVGYVEGNATIWY</sequence>
<keyword evidence="11" id="KW-0325">Glycoprotein</keyword>
<evidence type="ECO:0000256" key="10">
    <source>
        <dbReference type="ARBA" id="ARBA00023026"/>
    </source>
</evidence>
<evidence type="ECO:0000256" key="14">
    <source>
        <dbReference type="RuleBase" id="RU361156"/>
    </source>
</evidence>
<evidence type="ECO:0000256" key="6">
    <source>
        <dbReference type="ARBA" id="ARBA00022645"/>
    </source>
</evidence>
<keyword evidence="4" id="KW-1003">Cell membrane</keyword>
<dbReference type="SUPFAM" id="SSF53474">
    <property type="entry name" value="alpha/beta-Hydrolases"/>
    <property type="match status" value="1"/>
</dbReference>
<evidence type="ECO:0000256" key="4">
    <source>
        <dbReference type="ARBA" id="ARBA00022475"/>
    </source>
</evidence>
<evidence type="ECO:0000313" key="15">
    <source>
        <dbReference type="EMBL" id="TVY51900.1"/>
    </source>
</evidence>
<evidence type="ECO:0000256" key="7">
    <source>
        <dbReference type="ARBA" id="ARBA00022670"/>
    </source>
</evidence>
<organism evidence="15 16">
    <name type="scientific">Lachnellula cervina</name>
    <dbReference type="NCBI Taxonomy" id="1316786"/>
    <lineage>
        <taxon>Eukaryota</taxon>
        <taxon>Fungi</taxon>
        <taxon>Dikarya</taxon>
        <taxon>Ascomycota</taxon>
        <taxon>Pezizomycotina</taxon>
        <taxon>Leotiomycetes</taxon>
        <taxon>Helotiales</taxon>
        <taxon>Lachnaceae</taxon>
        <taxon>Lachnellula</taxon>
    </lineage>
</organism>
<evidence type="ECO:0000256" key="8">
    <source>
        <dbReference type="ARBA" id="ARBA00022729"/>
    </source>
</evidence>
<evidence type="ECO:0000256" key="1">
    <source>
        <dbReference type="ARBA" id="ARBA00001003"/>
    </source>
</evidence>
<dbReference type="GO" id="GO:0006508">
    <property type="term" value="P:proteolysis"/>
    <property type="evidence" value="ECO:0007669"/>
    <property type="project" value="UniProtKB-KW"/>
</dbReference>
<dbReference type="InterPro" id="IPR001563">
    <property type="entry name" value="Peptidase_S10"/>
</dbReference>
<dbReference type="GO" id="GO:0005886">
    <property type="term" value="C:plasma membrane"/>
    <property type="evidence" value="ECO:0007669"/>
    <property type="project" value="UniProtKB-SubCell"/>
</dbReference>
<name>A0A7D8YMU7_9HELO</name>
<evidence type="ECO:0000256" key="5">
    <source>
        <dbReference type="ARBA" id="ARBA00022622"/>
    </source>
</evidence>
<keyword evidence="6 14" id="KW-0121">Carboxypeptidase</keyword>
<gene>
    <name evidence="15" type="primary">SCPB_0</name>
    <name evidence="15" type="ORF">LCER1_G006639</name>
</gene>
<dbReference type="Proteomes" id="UP000481288">
    <property type="component" value="Unassembled WGS sequence"/>
</dbReference>
<dbReference type="InterPro" id="IPR029058">
    <property type="entry name" value="AB_hydrolase_fold"/>
</dbReference>
<dbReference type="Gene3D" id="3.40.50.1820">
    <property type="entry name" value="alpha/beta hydrolase"/>
    <property type="match status" value="1"/>
</dbReference>
<accession>A0A7D8YMU7</accession>
<evidence type="ECO:0000313" key="16">
    <source>
        <dbReference type="Proteomes" id="UP000481288"/>
    </source>
</evidence>
<keyword evidence="7 14" id="KW-0645">Protease</keyword>
<keyword evidence="5" id="KW-0472">Membrane</keyword>
<evidence type="ECO:0000256" key="13">
    <source>
        <dbReference type="ARBA" id="ARBA00037356"/>
    </source>
</evidence>
<dbReference type="PANTHER" id="PTHR11802">
    <property type="entry name" value="SERINE PROTEASE FAMILY S10 SERINE CARBOXYPEPTIDASE"/>
    <property type="match status" value="1"/>
</dbReference>
<dbReference type="PRINTS" id="PR00724">
    <property type="entry name" value="CRBOXYPTASEC"/>
</dbReference>
<comment type="caution">
    <text evidence="15">The sequence shown here is derived from an EMBL/GenBank/DDBJ whole genome shotgun (WGS) entry which is preliminary data.</text>
</comment>
<keyword evidence="12" id="KW-0449">Lipoprotein</keyword>
<feature type="chain" id="PRO_5029037110" description="Carboxypeptidase" evidence="14">
    <location>
        <begin position="21"/>
        <end position="618"/>
    </location>
</feature>
<evidence type="ECO:0000256" key="11">
    <source>
        <dbReference type="ARBA" id="ARBA00023180"/>
    </source>
</evidence>
<keyword evidence="8 14" id="KW-0732">Signal</keyword>
<evidence type="ECO:0000256" key="2">
    <source>
        <dbReference type="ARBA" id="ARBA00004609"/>
    </source>
</evidence>
<evidence type="ECO:0000256" key="12">
    <source>
        <dbReference type="ARBA" id="ARBA00023288"/>
    </source>
</evidence>
<dbReference type="Pfam" id="PF00450">
    <property type="entry name" value="Peptidase_S10"/>
    <property type="match status" value="1"/>
</dbReference>
<dbReference type="EMBL" id="QGMG01000711">
    <property type="protein sequence ID" value="TVY51900.1"/>
    <property type="molecule type" value="Genomic_DNA"/>
</dbReference>
<dbReference type="PROSITE" id="PS00131">
    <property type="entry name" value="CARBOXYPEPT_SER_SER"/>
    <property type="match status" value="1"/>
</dbReference>
<dbReference type="GO" id="GO:0000324">
    <property type="term" value="C:fungal-type vacuole"/>
    <property type="evidence" value="ECO:0007669"/>
    <property type="project" value="TreeGrafter"/>
</dbReference>
<dbReference type="GO" id="GO:0004185">
    <property type="term" value="F:serine-type carboxypeptidase activity"/>
    <property type="evidence" value="ECO:0007669"/>
    <property type="project" value="UniProtKB-UniRule"/>
</dbReference>
<comment type="function">
    <text evidence="13">Extracellular serine carboxypeptidase that contributes to pathogenicity.</text>
</comment>
<dbReference type="InterPro" id="IPR018202">
    <property type="entry name" value="Ser_caboxypep_ser_AS"/>
</dbReference>
<reference evidence="15 16" key="1">
    <citation type="submission" date="2018-05" db="EMBL/GenBank/DDBJ databases">
        <title>Whole genome sequencing for identification of molecular markers to develop diagnostic detection tools for the regulated plant pathogen Lachnellula willkommii.</title>
        <authorList>
            <person name="Giroux E."/>
            <person name="Bilodeau G."/>
        </authorList>
    </citation>
    <scope>NUCLEOTIDE SEQUENCE [LARGE SCALE GENOMIC DNA]</scope>
    <source>
        <strain evidence="15 16">CBS 625.97</strain>
    </source>
</reference>
<dbReference type="AlphaFoldDB" id="A0A7D8YMU7"/>
<keyword evidence="10" id="KW-0843">Virulence</keyword>
<comment type="catalytic activity">
    <reaction evidence="1">
        <text>Preferential release of a C-terminal arginine or lysine residue.</text>
        <dbReference type="EC" id="3.4.16.6"/>
    </reaction>
</comment>
<protein>
    <recommendedName>
        <fullName evidence="14">Carboxypeptidase</fullName>
        <ecNumber evidence="14">3.4.16.-</ecNumber>
    </recommendedName>
</protein>
<dbReference type="EC" id="3.4.16.-" evidence="14"/>
<keyword evidence="16" id="KW-1185">Reference proteome</keyword>
<keyword evidence="9 14" id="KW-0378">Hydrolase</keyword>